<feature type="transmembrane region" description="Helical" evidence="5">
    <location>
        <begin position="39"/>
        <end position="59"/>
    </location>
</feature>
<organism evidence="6 7">
    <name type="scientific">Ceriporiopsis subvermispora (strain B)</name>
    <name type="common">White-rot fungus</name>
    <name type="synonym">Gelatoporia subvermispora</name>
    <dbReference type="NCBI Taxonomy" id="914234"/>
    <lineage>
        <taxon>Eukaryota</taxon>
        <taxon>Fungi</taxon>
        <taxon>Dikarya</taxon>
        <taxon>Basidiomycota</taxon>
        <taxon>Agaricomycotina</taxon>
        <taxon>Agaricomycetes</taxon>
        <taxon>Polyporales</taxon>
        <taxon>Gelatoporiaceae</taxon>
        <taxon>Gelatoporia</taxon>
    </lineage>
</organism>
<comment type="subcellular location">
    <subcellularLocation>
        <location evidence="1">Membrane</location>
        <topology evidence="1">Multi-pass membrane protein</topology>
    </subcellularLocation>
</comment>
<keyword evidence="4 5" id="KW-0472">Membrane</keyword>
<reference evidence="6 7" key="1">
    <citation type="journal article" date="2012" name="Proc. Natl. Acad. Sci. U.S.A.">
        <title>Comparative genomics of Ceriporiopsis subvermispora and Phanerochaete chrysosporium provide insight into selective ligninolysis.</title>
        <authorList>
            <person name="Fernandez-Fueyo E."/>
            <person name="Ruiz-Duenas F.J."/>
            <person name="Ferreira P."/>
            <person name="Floudas D."/>
            <person name="Hibbett D.S."/>
            <person name="Canessa P."/>
            <person name="Larrondo L.F."/>
            <person name="James T.Y."/>
            <person name="Seelenfreund D."/>
            <person name="Lobos S."/>
            <person name="Polanco R."/>
            <person name="Tello M."/>
            <person name="Honda Y."/>
            <person name="Watanabe T."/>
            <person name="Watanabe T."/>
            <person name="Ryu J.S."/>
            <person name="Kubicek C.P."/>
            <person name="Schmoll M."/>
            <person name="Gaskell J."/>
            <person name="Hammel K.E."/>
            <person name="St John F.J."/>
            <person name="Vanden Wymelenberg A."/>
            <person name="Sabat G."/>
            <person name="Splinter BonDurant S."/>
            <person name="Syed K."/>
            <person name="Yadav J.S."/>
            <person name="Doddapaneni H."/>
            <person name="Subramanian V."/>
            <person name="Lavin J.L."/>
            <person name="Oguiza J.A."/>
            <person name="Perez G."/>
            <person name="Pisabarro A.G."/>
            <person name="Ramirez L."/>
            <person name="Santoyo F."/>
            <person name="Master E."/>
            <person name="Coutinho P.M."/>
            <person name="Henrissat B."/>
            <person name="Lombard V."/>
            <person name="Magnuson J.K."/>
            <person name="Kuees U."/>
            <person name="Hori C."/>
            <person name="Igarashi K."/>
            <person name="Samejima M."/>
            <person name="Held B.W."/>
            <person name="Barry K.W."/>
            <person name="LaButti K.M."/>
            <person name="Lapidus A."/>
            <person name="Lindquist E.A."/>
            <person name="Lucas S.M."/>
            <person name="Riley R."/>
            <person name="Salamov A.A."/>
            <person name="Hoffmeister D."/>
            <person name="Schwenk D."/>
            <person name="Hadar Y."/>
            <person name="Yarden O."/>
            <person name="de Vries R.P."/>
            <person name="Wiebenga A."/>
            <person name="Stenlid J."/>
            <person name="Eastwood D."/>
            <person name="Grigoriev I.V."/>
            <person name="Berka R.M."/>
            <person name="Blanchette R.A."/>
            <person name="Kersten P."/>
            <person name="Martinez A.T."/>
            <person name="Vicuna R."/>
            <person name="Cullen D."/>
        </authorList>
    </citation>
    <scope>NUCLEOTIDE SEQUENCE [LARGE SCALE GENOMIC DNA]</scope>
    <source>
        <strain evidence="6 7">B</strain>
    </source>
</reference>
<dbReference type="EMBL" id="KB445794">
    <property type="protein sequence ID" value="EMD39083.1"/>
    <property type="molecule type" value="Genomic_DNA"/>
</dbReference>
<keyword evidence="7" id="KW-1185">Reference proteome</keyword>
<feature type="non-terminal residue" evidence="6">
    <location>
        <position position="1"/>
    </location>
</feature>
<gene>
    <name evidence="6" type="ORF">CERSUDRAFT_112778</name>
</gene>
<evidence type="ECO:0008006" key="8">
    <source>
        <dbReference type="Google" id="ProtNLM"/>
    </source>
</evidence>
<name>M2QPU4_CERS8</name>
<feature type="transmembrane region" description="Helical" evidence="5">
    <location>
        <begin position="163"/>
        <end position="183"/>
    </location>
</feature>
<dbReference type="AlphaFoldDB" id="M2QPU4"/>
<dbReference type="PANTHER" id="PTHR16201:SF37">
    <property type="entry name" value="PQ-LOOP REPEAT-CONTAINING PROTEIN"/>
    <property type="match status" value="1"/>
</dbReference>
<evidence type="ECO:0000313" key="6">
    <source>
        <dbReference type="EMBL" id="EMD39083.1"/>
    </source>
</evidence>
<dbReference type="InterPro" id="IPR006603">
    <property type="entry name" value="PQ-loop_rpt"/>
</dbReference>
<evidence type="ECO:0000313" key="7">
    <source>
        <dbReference type="Proteomes" id="UP000016930"/>
    </source>
</evidence>
<dbReference type="Proteomes" id="UP000016930">
    <property type="component" value="Unassembled WGS sequence"/>
</dbReference>
<keyword evidence="2 5" id="KW-0812">Transmembrane</keyword>
<proteinExistence type="predicted"/>
<dbReference type="Pfam" id="PF04193">
    <property type="entry name" value="PQ-loop"/>
    <property type="match status" value="2"/>
</dbReference>
<feature type="transmembrane region" description="Helical" evidence="5">
    <location>
        <begin position="189"/>
        <end position="213"/>
    </location>
</feature>
<protein>
    <recommendedName>
        <fullName evidence="8">PQ-loop-domain-containing protein</fullName>
    </recommendedName>
</protein>
<sequence length="249" mass="27449">MPANSAAENVLGTMGTVCWTVQLVPQIWKSWRTKSTEGLSHWLVFMWGVAGVFLGVYAVVQDLNIPLIVQPQLFSSLCFVSWAQCQYYDKKRSHMTAITLLATALALFGAFETAMIYAVRPSTRRGDDGPVKAFGIISAAIIASALLPQYYEIYKRGEVKGISIMFMTIDCLGGVFSDLSLVFKGGNFDLIACITYSLAVVLDGIVLLLAAILNPLARRRRRRLAVQIAIAEDVPSQSSIPRVFTRRFS</sequence>
<evidence type="ECO:0000256" key="3">
    <source>
        <dbReference type="ARBA" id="ARBA00022989"/>
    </source>
</evidence>
<feature type="transmembrane region" description="Helical" evidence="5">
    <location>
        <begin position="97"/>
        <end position="119"/>
    </location>
</feature>
<dbReference type="Gene3D" id="1.20.1280.290">
    <property type="match status" value="2"/>
</dbReference>
<feature type="transmembrane region" description="Helical" evidence="5">
    <location>
        <begin position="131"/>
        <end position="151"/>
    </location>
</feature>
<dbReference type="GO" id="GO:0016020">
    <property type="term" value="C:membrane"/>
    <property type="evidence" value="ECO:0007669"/>
    <property type="project" value="UniProtKB-SubCell"/>
</dbReference>
<dbReference type="SMART" id="SM00679">
    <property type="entry name" value="CTNS"/>
    <property type="match status" value="2"/>
</dbReference>
<evidence type="ECO:0000256" key="2">
    <source>
        <dbReference type="ARBA" id="ARBA00022692"/>
    </source>
</evidence>
<evidence type="ECO:0000256" key="4">
    <source>
        <dbReference type="ARBA" id="ARBA00023136"/>
    </source>
</evidence>
<evidence type="ECO:0000256" key="5">
    <source>
        <dbReference type="SAM" id="Phobius"/>
    </source>
</evidence>
<dbReference type="OrthoDB" id="407617at2759"/>
<keyword evidence="3 5" id="KW-1133">Transmembrane helix</keyword>
<dbReference type="PANTHER" id="PTHR16201">
    <property type="entry name" value="SEVEN TRANSMEMBRANE PROTEIN 1-RELATED"/>
    <property type="match status" value="1"/>
</dbReference>
<evidence type="ECO:0000256" key="1">
    <source>
        <dbReference type="ARBA" id="ARBA00004141"/>
    </source>
</evidence>
<accession>M2QPU4</accession>
<dbReference type="InterPro" id="IPR051415">
    <property type="entry name" value="LAAT-1"/>
</dbReference>
<dbReference type="HOGENOM" id="CLU_040201_0_0_1"/>